<name>A0ABS5ZJF1_9GAMM</name>
<protein>
    <submittedName>
        <fullName evidence="1">Uncharacterized protein</fullName>
    </submittedName>
</protein>
<dbReference type="EMBL" id="JAGSOY010000184">
    <property type="protein sequence ID" value="MBU2714219.1"/>
    <property type="molecule type" value="Genomic_DNA"/>
</dbReference>
<sequence length="186" mass="21654">MAELHTNLYIKHHDQELNAKLTKVFKTINDKPEPNFKKTKENLLNDALAVSPDNAKELVKSLLKSVKKVYGSPSGYLVAESRQQIGDYHSYHFVHGRSGIDIIRKIIWFLGKLAPGIDVRACLVGDDDPWEIFYRFENGEVVNEYYEPDYDEAKEDTLPEVYQWWHEGLPSRIKDGFINEWKNENK</sequence>
<organism evidence="1 2">
    <name type="scientific">Zooshikella harenae</name>
    <dbReference type="NCBI Taxonomy" id="2827238"/>
    <lineage>
        <taxon>Bacteria</taxon>
        <taxon>Pseudomonadati</taxon>
        <taxon>Pseudomonadota</taxon>
        <taxon>Gammaproteobacteria</taxon>
        <taxon>Oceanospirillales</taxon>
        <taxon>Zooshikellaceae</taxon>
        <taxon>Zooshikella</taxon>
    </lineage>
</organism>
<keyword evidence="2" id="KW-1185">Reference proteome</keyword>
<evidence type="ECO:0000313" key="2">
    <source>
        <dbReference type="Proteomes" id="UP000690515"/>
    </source>
</evidence>
<gene>
    <name evidence="1" type="ORF">KCG35_24535</name>
</gene>
<proteinExistence type="predicted"/>
<reference evidence="1 2" key="1">
    <citation type="submission" date="2021-04" db="EMBL/GenBank/DDBJ databases">
        <authorList>
            <person name="Pira H."/>
            <person name="Risdian C."/>
            <person name="Wink J."/>
        </authorList>
    </citation>
    <scope>NUCLEOTIDE SEQUENCE [LARGE SCALE GENOMIC DNA]</scope>
    <source>
        <strain evidence="1 2">WH53</strain>
    </source>
</reference>
<dbReference type="RefSeq" id="WP_215822486.1">
    <property type="nucleotide sequence ID" value="NZ_JAGSOY010000184.1"/>
</dbReference>
<accession>A0ABS5ZJF1</accession>
<comment type="caution">
    <text evidence="1">The sequence shown here is derived from an EMBL/GenBank/DDBJ whole genome shotgun (WGS) entry which is preliminary data.</text>
</comment>
<dbReference type="Proteomes" id="UP000690515">
    <property type="component" value="Unassembled WGS sequence"/>
</dbReference>
<evidence type="ECO:0000313" key="1">
    <source>
        <dbReference type="EMBL" id="MBU2714219.1"/>
    </source>
</evidence>